<organism evidence="1 2">
    <name type="scientific">Leucogyrophana mollusca</name>
    <dbReference type="NCBI Taxonomy" id="85980"/>
    <lineage>
        <taxon>Eukaryota</taxon>
        <taxon>Fungi</taxon>
        <taxon>Dikarya</taxon>
        <taxon>Basidiomycota</taxon>
        <taxon>Agaricomycotina</taxon>
        <taxon>Agaricomycetes</taxon>
        <taxon>Agaricomycetidae</taxon>
        <taxon>Boletales</taxon>
        <taxon>Boletales incertae sedis</taxon>
        <taxon>Leucogyrophana</taxon>
    </lineage>
</organism>
<comment type="caution">
    <text evidence="1">The sequence shown here is derived from an EMBL/GenBank/DDBJ whole genome shotgun (WGS) entry which is preliminary data.</text>
</comment>
<evidence type="ECO:0000313" key="1">
    <source>
        <dbReference type="EMBL" id="KAH7927652.1"/>
    </source>
</evidence>
<evidence type="ECO:0000313" key="2">
    <source>
        <dbReference type="Proteomes" id="UP000790709"/>
    </source>
</evidence>
<dbReference type="Proteomes" id="UP000790709">
    <property type="component" value="Unassembled WGS sequence"/>
</dbReference>
<reference evidence="1" key="1">
    <citation type="journal article" date="2021" name="New Phytol.">
        <title>Evolutionary innovations through gain and loss of genes in the ectomycorrhizal Boletales.</title>
        <authorList>
            <person name="Wu G."/>
            <person name="Miyauchi S."/>
            <person name="Morin E."/>
            <person name="Kuo A."/>
            <person name="Drula E."/>
            <person name="Varga T."/>
            <person name="Kohler A."/>
            <person name="Feng B."/>
            <person name="Cao Y."/>
            <person name="Lipzen A."/>
            <person name="Daum C."/>
            <person name="Hundley H."/>
            <person name="Pangilinan J."/>
            <person name="Johnson J."/>
            <person name="Barry K."/>
            <person name="LaButti K."/>
            <person name="Ng V."/>
            <person name="Ahrendt S."/>
            <person name="Min B."/>
            <person name="Choi I.G."/>
            <person name="Park H."/>
            <person name="Plett J.M."/>
            <person name="Magnuson J."/>
            <person name="Spatafora J.W."/>
            <person name="Nagy L.G."/>
            <person name="Henrissat B."/>
            <person name="Grigoriev I.V."/>
            <person name="Yang Z.L."/>
            <person name="Xu J."/>
            <person name="Martin F.M."/>
        </authorList>
    </citation>
    <scope>NUCLEOTIDE SEQUENCE</scope>
    <source>
        <strain evidence="1">KUC20120723A-06</strain>
    </source>
</reference>
<keyword evidence="2" id="KW-1185">Reference proteome</keyword>
<sequence>MQSNIERALSDLVVLKQPITVANAFPAYMRIAGFTEVCNEAITSFEHAMDKYPSRAPKSHIVPAKKIRELMTEYWTDKLGVGTTAMICPCASCGQRIIVAKETLEELQHPRKKPPAKTKKARRVRITRDVCAAPALADPYAPSTSAFGL</sequence>
<proteinExistence type="predicted"/>
<name>A0ACB8BQC0_9AGAM</name>
<dbReference type="EMBL" id="MU266363">
    <property type="protein sequence ID" value="KAH7927652.1"/>
    <property type="molecule type" value="Genomic_DNA"/>
</dbReference>
<gene>
    <name evidence="1" type="ORF">BV22DRAFT_1084656</name>
</gene>
<accession>A0ACB8BQC0</accession>
<protein>
    <submittedName>
        <fullName evidence="1">Uncharacterized protein</fullName>
    </submittedName>
</protein>